<dbReference type="OrthoDB" id="9773039at2"/>
<dbReference type="Proteomes" id="UP000010475">
    <property type="component" value="Chromosome"/>
</dbReference>
<keyword evidence="5" id="KW-1185">Reference proteome</keyword>
<evidence type="ECO:0000256" key="1">
    <source>
        <dbReference type="SAM" id="MobiDB-lite"/>
    </source>
</evidence>
<evidence type="ECO:0000259" key="3">
    <source>
        <dbReference type="Pfam" id="PF13478"/>
    </source>
</evidence>
<gene>
    <name evidence="4" type="ORF">Cylst_2408</name>
</gene>
<protein>
    <submittedName>
        <fullName evidence="4">Xanthine and CO dehydrogenases maturation factor, XdhC/CoxF family</fullName>
    </submittedName>
</protein>
<evidence type="ECO:0000313" key="5">
    <source>
        <dbReference type="Proteomes" id="UP000010475"/>
    </source>
</evidence>
<name>K9WYQ6_9NOST</name>
<dbReference type="STRING" id="56107.Cylst_2408"/>
<dbReference type="PATRIC" id="fig|56107.3.peg.2657"/>
<dbReference type="Gene3D" id="3.40.50.720">
    <property type="entry name" value="NAD(P)-binding Rossmann-like Domain"/>
    <property type="match status" value="1"/>
</dbReference>
<proteinExistence type="predicted"/>
<feature type="compositionally biased region" description="Polar residues" evidence="1">
    <location>
        <begin position="330"/>
        <end position="340"/>
    </location>
</feature>
<dbReference type="RefSeq" id="WP_015207881.1">
    <property type="nucleotide sequence ID" value="NC_019757.1"/>
</dbReference>
<evidence type="ECO:0000313" key="4">
    <source>
        <dbReference type="EMBL" id="AFZ24627.1"/>
    </source>
</evidence>
<dbReference type="HOGENOM" id="CLU_041115_4_1_3"/>
<dbReference type="PANTHER" id="PTHR30388">
    <property type="entry name" value="ALDEHYDE OXIDOREDUCTASE MOLYBDENUM COFACTOR ASSEMBLY PROTEIN"/>
    <property type="match status" value="1"/>
</dbReference>
<dbReference type="Pfam" id="PF02625">
    <property type="entry name" value="XdhC_CoxI"/>
    <property type="match status" value="1"/>
</dbReference>
<dbReference type="AlphaFoldDB" id="K9WYQ6"/>
<dbReference type="PANTHER" id="PTHR30388:SF6">
    <property type="entry name" value="XANTHINE DEHYDROGENASE SUBUNIT A-RELATED"/>
    <property type="match status" value="1"/>
</dbReference>
<feature type="domain" description="XdhC- CoxI" evidence="2">
    <location>
        <begin position="14"/>
        <end position="76"/>
    </location>
</feature>
<sequence length="340" mass="36678">MLNFYQQLAATLKNSPVVLATVTSTKGSVPREVGAKMFISTDGKTCGTIGGGAGEAKIYQQALQLFQTGKKQFVEIDLSGVPQRQTQGICGGTMLVWLELWSGNESLNLVNQIIDTLTSGHSGAIITPFEINKKPYLVGETQLTNSLQTTGLIEPLLPPPTLLIIGAGHIAIPLAEIAKIAGFQIIVQDDRPEFATPERFPQGSLILAQPITSIQENLEEIPNLYVALVTRGYQQDLAALRILCNLPLQYIGMIGSEKRVRTVYKILHNEGYLTELIEPIYAPIGLDIGALTPGEIAVSICAELIKVRRGGTGAPLSELCSPRERDSDYSDGNVNGINIL</sequence>
<dbReference type="Pfam" id="PF13478">
    <property type="entry name" value="XdhC_C"/>
    <property type="match status" value="1"/>
</dbReference>
<dbReference type="InterPro" id="IPR003777">
    <property type="entry name" value="XdhC_CoxI"/>
</dbReference>
<evidence type="ECO:0000259" key="2">
    <source>
        <dbReference type="Pfam" id="PF02625"/>
    </source>
</evidence>
<dbReference type="InterPro" id="IPR052698">
    <property type="entry name" value="MoCofactor_Util/Proc"/>
</dbReference>
<accession>K9WYQ6</accession>
<feature type="domain" description="XdhC Rossmann" evidence="3">
    <location>
        <begin position="162"/>
        <end position="304"/>
    </location>
</feature>
<dbReference type="eggNOG" id="COG1975">
    <property type="taxonomic scope" value="Bacteria"/>
</dbReference>
<reference evidence="4 5" key="1">
    <citation type="submission" date="2012-06" db="EMBL/GenBank/DDBJ databases">
        <title>Finished chromosome of genome of Cylindrospermum stagnale PCC 7417.</title>
        <authorList>
            <consortium name="US DOE Joint Genome Institute"/>
            <person name="Gugger M."/>
            <person name="Coursin T."/>
            <person name="Rippka R."/>
            <person name="Tandeau De Marsac N."/>
            <person name="Huntemann M."/>
            <person name="Wei C.-L."/>
            <person name="Han J."/>
            <person name="Detter J.C."/>
            <person name="Han C."/>
            <person name="Tapia R."/>
            <person name="Chen A."/>
            <person name="Kyrpides N."/>
            <person name="Mavromatis K."/>
            <person name="Markowitz V."/>
            <person name="Szeto E."/>
            <person name="Ivanova N."/>
            <person name="Pagani I."/>
            <person name="Pati A."/>
            <person name="Goodwin L."/>
            <person name="Nordberg H.P."/>
            <person name="Cantor M.N."/>
            <person name="Hua S.X."/>
            <person name="Woyke T."/>
            <person name="Kerfeld C.A."/>
        </authorList>
    </citation>
    <scope>NUCLEOTIDE SEQUENCE [LARGE SCALE GENOMIC DNA]</scope>
    <source>
        <strain evidence="4 5">PCC 7417</strain>
    </source>
</reference>
<dbReference type="KEGG" id="csg:Cylst_2408"/>
<dbReference type="InterPro" id="IPR027051">
    <property type="entry name" value="XdhC_Rossmann_dom"/>
</dbReference>
<feature type="region of interest" description="Disordered" evidence="1">
    <location>
        <begin position="321"/>
        <end position="340"/>
    </location>
</feature>
<organism evidence="4 5">
    <name type="scientific">Cylindrospermum stagnale PCC 7417</name>
    <dbReference type="NCBI Taxonomy" id="56107"/>
    <lineage>
        <taxon>Bacteria</taxon>
        <taxon>Bacillati</taxon>
        <taxon>Cyanobacteriota</taxon>
        <taxon>Cyanophyceae</taxon>
        <taxon>Nostocales</taxon>
        <taxon>Nostocaceae</taxon>
        <taxon>Cylindrospermum</taxon>
    </lineage>
</organism>
<dbReference type="EMBL" id="CP003642">
    <property type="protein sequence ID" value="AFZ24627.1"/>
    <property type="molecule type" value="Genomic_DNA"/>
</dbReference>